<dbReference type="EMBL" id="CP002568">
    <property type="protein sequence ID" value="ADZ68496.1"/>
    <property type="molecule type" value="Genomic_DNA"/>
</dbReference>
<dbReference type="OrthoDB" id="8447058at2"/>
<reference evidence="1 2" key="1">
    <citation type="journal article" date="2011" name="J. Bacteriol.">
        <title>Complete genome sequence of Polymorphum gilvum SL003B-26A1T, a crude oil-degrading bacterium from oil-polluted saline soil.</title>
        <authorList>
            <person name="Li S.G."/>
            <person name="Tang Y.Q."/>
            <person name="Nie Y."/>
            <person name="Cai M."/>
            <person name="Wu X.L."/>
        </authorList>
    </citation>
    <scope>NUCLEOTIDE SEQUENCE [LARGE SCALE GENOMIC DNA]</scope>
    <source>
        <strain evidence="2">LMG 25793 / CGMCC 1.9160 / SL003B-26A1</strain>
    </source>
</reference>
<accession>F2IYI3</accession>
<evidence type="ECO:0000313" key="1">
    <source>
        <dbReference type="EMBL" id="ADZ68496.1"/>
    </source>
</evidence>
<dbReference type="eggNOG" id="ENOG5032TN6">
    <property type="taxonomic scope" value="Bacteria"/>
</dbReference>
<dbReference type="HOGENOM" id="CLU_144600_0_0_5"/>
<gene>
    <name evidence="1" type="ordered locus">SL003B_0057</name>
</gene>
<dbReference type="KEGG" id="pgv:SL003B_0057"/>
<keyword evidence="2" id="KW-1185">Reference proteome</keyword>
<dbReference type="AlphaFoldDB" id="F2IYI3"/>
<dbReference type="Proteomes" id="UP000008130">
    <property type="component" value="Chromosome"/>
</dbReference>
<proteinExistence type="predicted"/>
<sequence length="117" mass="12655">MPSFKLPLSGDVTQAINPWTAVFRSFGGQFGFVNINLGRSSAPEVEQDILAEVGSYGRQLGRIGDAMAVLLAHFRPERPLSDDERRAIEALKAMLAEIDEIKAYHRAAAQVSAAGKA</sequence>
<organism evidence="1 2">
    <name type="scientific">Polymorphum gilvum (strain LMG 25793 / CGMCC 1.9160 / SL003B-26A1)</name>
    <dbReference type="NCBI Taxonomy" id="991905"/>
    <lineage>
        <taxon>Bacteria</taxon>
        <taxon>Pseudomonadati</taxon>
        <taxon>Pseudomonadota</taxon>
        <taxon>Alphaproteobacteria</taxon>
        <taxon>Rhodobacterales</taxon>
        <taxon>Paracoccaceae</taxon>
        <taxon>Polymorphum</taxon>
    </lineage>
</organism>
<evidence type="ECO:0000313" key="2">
    <source>
        <dbReference type="Proteomes" id="UP000008130"/>
    </source>
</evidence>
<dbReference type="PATRIC" id="fig|991905.3.peg.60"/>
<dbReference type="RefSeq" id="WP_013650820.1">
    <property type="nucleotide sequence ID" value="NC_015259.1"/>
</dbReference>
<protein>
    <submittedName>
        <fullName evidence="1">Uncharacterized protein</fullName>
    </submittedName>
</protein>
<name>F2IYI3_POLGS</name>